<dbReference type="SUPFAM" id="SSF52087">
    <property type="entry name" value="CRAL/TRIO domain"/>
    <property type="match status" value="1"/>
</dbReference>
<dbReference type="PROSITE" id="PS50191">
    <property type="entry name" value="CRAL_TRIO"/>
    <property type="match status" value="1"/>
</dbReference>
<dbReference type="GO" id="GO:0016020">
    <property type="term" value="C:membrane"/>
    <property type="evidence" value="ECO:0007669"/>
    <property type="project" value="TreeGrafter"/>
</dbReference>
<gene>
    <name evidence="2" type="ORF">RN001_007975</name>
</gene>
<dbReference type="PANTHER" id="PTHR10174:SF216">
    <property type="entry name" value="CRAL-TRIO DOMAIN-CONTAINING PROTEIN-RELATED"/>
    <property type="match status" value="1"/>
</dbReference>
<keyword evidence="3" id="KW-1185">Reference proteome</keyword>
<dbReference type="InterPro" id="IPR036865">
    <property type="entry name" value="CRAL-TRIO_dom_sf"/>
</dbReference>
<evidence type="ECO:0000313" key="3">
    <source>
        <dbReference type="Proteomes" id="UP001353858"/>
    </source>
</evidence>
<dbReference type="Proteomes" id="UP001353858">
    <property type="component" value="Unassembled WGS sequence"/>
</dbReference>
<dbReference type="Pfam" id="PF00650">
    <property type="entry name" value="CRAL_TRIO"/>
    <property type="match status" value="1"/>
</dbReference>
<reference evidence="3" key="1">
    <citation type="submission" date="2023-01" db="EMBL/GenBank/DDBJ databases">
        <title>Key to firefly adult light organ development and bioluminescence: homeobox transcription factors regulate luciferase expression and transportation to peroxisome.</title>
        <authorList>
            <person name="Fu X."/>
        </authorList>
    </citation>
    <scope>NUCLEOTIDE SEQUENCE [LARGE SCALE GENOMIC DNA]</scope>
</reference>
<proteinExistence type="predicted"/>
<accession>A0AAN7PX15</accession>
<comment type="caution">
    <text evidence="2">The sequence shown here is derived from an EMBL/GenBank/DDBJ whole genome shotgun (WGS) entry which is preliminary data.</text>
</comment>
<dbReference type="InterPro" id="IPR036273">
    <property type="entry name" value="CRAL/TRIO_N_dom_sf"/>
</dbReference>
<dbReference type="Gene3D" id="3.40.525.10">
    <property type="entry name" value="CRAL-TRIO lipid binding domain"/>
    <property type="match status" value="1"/>
</dbReference>
<dbReference type="InterPro" id="IPR001251">
    <property type="entry name" value="CRAL-TRIO_dom"/>
</dbReference>
<sequence>MNVRALSKPLQLKSEQELNELSNRVKSDIEYIRRWLKQQLHLNANLDDQFILTFLRGCKFNYKITKEKIECFYSTITLMPELFRNRDPLAHDIQHVLNTRHFWLPLPKSSDPLAPRILYYSGEPFDASKKIDLFPIIKTILIVMDILLHEDDSFIVNGYCVIHYLNGFTSNHLSQLPITLLKNLYTCFIKRYPLRLKQFHFMNVRSSIYVMYNLLKPFVSEKIRSRVCFHQTLERIHDFFSKAELPIELGGESYCIESVLDEWKDKIAKHRNWLIEHERFGTDESKRIEKVNYNPEMFGVQDLTIYSTCTSDNIRDSASLAIQSTVEIGTAEVANDVNTVDSGHKAATDHLYNKPYRMVTLP</sequence>
<organism evidence="2 3">
    <name type="scientific">Aquatica leii</name>
    <dbReference type="NCBI Taxonomy" id="1421715"/>
    <lineage>
        <taxon>Eukaryota</taxon>
        <taxon>Metazoa</taxon>
        <taxon>Ecdysozoa</taxon>
        <taxon>Arthropoda</taxon>
        <taxon>Hexapoda</taxon>
        <taxon>Insecta</taxon>
        <taxon>Pterygota</taxon>
        <taxon>Neoptera</taxon>
        <taxon>Endopterygota</taxon>
        <taxon>Coleoptera</taxon>
        <taxon>Polyphaga</taxon>
        <taxon>Elateriformia</taxon>
        <taxon>Elateroidea</taxon>
        <taxon>Lampyridae</taxon>
        <taxon>Luciolinae</taxon>
        <taxon>Aquatica</taxon>
    </lineage>
</organism>
<evidence type="ECO:0000259" key="1">
    <source>
        <dbReference type="PROSITE" id="PS50191"/>
    </source>
</evidence>
<dbReference type="CDD" id="cd00170">
    <property type="entry name" value="SEC14"/>
    <property type="match status" value="1"/>
</dbReference>
<dbReference type="SMART" id="SM00516">
    <property type="entry name" value="SEC14"/>
    <property type="match status" value="1"/>
</dbReference>
<dbReference type="GO" id="GO:1902936">
    <property type="term" value="F:phosphatidylinositol bisphosphate binding"/>
    <property type="evidence" value="ECO:0007669"/>
    <property type="project" value="TreeGrafter"/>
</dbReference>
<evidence type="ECO:0000313" key="2">
    <source>
        <dbReference type="EMBL" id="KAK4879829.1"/>
    </source>
</evidence>
<dbReference type="PRINTS" id="PR00180">
    <property type="entry name" value="CRETINALDHBP"/>
</dbReference>
<dbReference type="EMBL" id="JARPUR010000003">
    <property type="protein sequence ID" value="KAK4879829.1"/>
    <property type="molecule type" value="Genomic_DNA"/>
</dbReference>
<protein>
    <recommendedName>
        <fullName evidence="1">CRAL-TRIO domain-containing protein</fullName>
    </recommendedName>
</protein>
<dbReference type="AlphaFoldDB" id="A0AAN7PX15"/>
<name>A0AAN7PX15_9COLE</name>
<dbReference type="PANTHER" id="PTHR10174">
    <property type="entry name" value="ALPHA-TOCOPHEROL TRANSFER PROTEIN-RELATED"/>
    <property type="match status" value="1"/>
</dbReference>
<feature type="domain" description="CRAL-TRIO" evidence="1">
    <location>
        <begin position="111"/>
        <end position="257"/>
    </location>
</feature>
<dbReference type="Gene3D" id="1.10.8.20">
    <property type="entry name" value="N-terminal domain of phosphatidylinositol transfer protein sec14p"/>
    <property type="match status" value="1"/>
</dbReference>
<dbReference type="SUPFAM" id="SSF46938">
    <property type="entry name" value="CRAL/TRIO N-terminal domain"/>
    <property type="match status" value="1"/>
</dbReference>